<dbReference type="Gene3D" id="3.90.640.10">
    <property type="entry name" value="Actin, Chain A, domain 4"/>
    <property type="match status" value="1"/>
</dbReference>
<proteinExistence type="predicted"/>
<dbReference type="OrthoDB" id="2685104at2759"/>
<protein>
    <submittedName>
        <fullName evidence="1">Uncharacterized protein</fullName>
    </submittedName>
</protein>
<dbReference type="EMBL" id="KV448185">
    <property type="protein sequence ID" value="OAX41285.1"/>
    <property type="molecule type" value="Genomic_DNA"/>
</dbReference>
<reference evidence="1 2" key="1">
    <citation type="submission" date="2016-06" db="EMBL/GenBank/DDBJ databases">
        <title>Comparative genomics of the ectomycorrhizal sister species Rhizopogon vinicolor and Rhizopogon vesiculosus (Basidiomycota: Boletales) reveals a divergence of the mating type B locus.</title>
        <authorList>
            <consortium name="DOE Joint Genome Institute"/>
            <person name="Mujic A.B."/>
            <person name="Kuo A."/>
            <person name="Tritt A."/>
            <person name="Lipzen A."/>
            <person name="Chen C."/>
            <person name="Johnson J."/>
            <person name="Sharma A."/>
            <person name="Barry K."/>
            <person name="Grigoriev I.V."/>
            <person name="Spatafora J.W."/>
        </authorList>
    </citation>
    <scope>NUCLEOTIDE SEQUENCE [LARGE SCALE GENOMIC DNA]</scope>
    <source>
        <strain evidence="1 2">AM-OR11-026</strain>
    </source>
</reference>
<dbReference type="Proteomes" id="UP000092154">
    <property type="component" value="Unassembled WGS sequence"/>
</dbReference>
<organism evidence="1 2">
    <name type="scientific">Rhizopogon vinicolor AM-OR11-026</name>
    <dbReference type="NCBI Taxonomy" id="1314800"/>
    <lineage>
        <taxon>Eukaryota</taxon>
        <taxon>Fungi</taxon>
        <taxon>Dikarya</taxon>
        <taxon>Basidiomycota</taxon>
        <taxon>Agaricomycotina</taxon>
        <taxon>Agaricomycetes</taxon>
        <taxon>Agaricomycetidae</taxon>
        <taxon>Boletales</taxon>
        <taxon>Suillineae</taxon>
        <taxon>Rhizopogonaceae</taxon>
        <taxon>Rhizopogon</taxon>
    </lineage>
</organism>
<name>A0A1B7N8W3_9AGAM</name>
<gene>
    <name evidence="1" type="ORF">K503DRAFT_767817</name>
</gene>
<keyword evidence="2" id="KW-1185">Reference proteome</keyword>
<accession>A0A1B7N8W3</accession>
<evidence type="ECO:0000313" key="1">
    <source>
        <dbReference type="EMBL" id="OAX41285.1"/>
    </source>
</evidence>
<dbReference type="InParanoid" id="A0A1B7N8W3"/>
<evidence type="ECO:0000313" key="2">
    <source>
        <dbReference type="Proteomes" id="UP000092154"/>
    </source>
</evidence>
<sequence length="93" mass="10655">MPCIQEFKCKNKKDLSTTPRALHCLWTACKRVKCTLDQPSKHVHLPFNCIHRPLNYPHLPCTHARVPISQSTLRFTNPSSTCALLPSYLWADP</sequence>
<dbReference type="AlphaFoldDB" id="A0A1B7N8W3"/>